<reference evidence="8 10" key="1">
    <citation type="journal article" date="2008" name="Science">
        <title>The Physcomitrella genome reveals evolutionary insights into the conquest of land by plants.</title>
        <authorList>
            <person name="Rensing S."/>
            <person name="Lang D."/>
            <person name="Zimmer A."/>
            <person name="Terry A."/>
            <person name="Salamov A."/>
            <person name="Shapiro H."/>
            <person name="Nishiyama T."/>
            <person name="Perroud P.-F."/>
            <person name="Lindquist E."/>
            <person name="Kamisugi Y."/>
            <person name="Tanahashi T."/>
            <person name="Sakakibara K."/>
            <person name="Fujita T."/>
            <person name="Oishi K."/>
            <person name="Shin-I T."/>
            <person name="Kuroki Y."/>
            <person name="Toyoda A."/>
            <person name="Suzuki Y."/>
            <person name="Hashimoto A."/>
            <person name="Yamaguchi K."/>
            <person name="Sugano A."/>
            <person name="Kohara Y."/>
            <person name="Fujiyama A."/>
            <person name="Anterola A."/>
            <person name="Aoki S."/>
            <person name="Ashton N."/>
            <person name="Barbazuk W.B."/>
            <person name="Barker E."/>
            <person name="Bennetzen J."/>
            <person name="Bezanilla M."/>
            <person name="Blankenship R."/>
            <person name="Cho S.H."/>
            <person name="Dutcher S."/>
            <person name="Estelle M."/>
            <person name="Fawcett J.A."/>
            <person name="Gundlach H."/>
            <person name="Hanada K."/>
            <person name="Heyl A."/>
            <person name="Hicks K.A."/>
            <person name="Hugh J."/>
            <person name="Lohr M."/>
            <person name="Mayer K."/>
            <person name="Melkozernov A."/>
            <person name="Murata T."/>
            <person name="Nelson D."/>
            <person name="Pils B."/>
            <person name="Prigge M."/>
            <person name="Reiss B."/>
            <person name="Renner T."/>
            <person name="Rombauts S."/>
            <person name="Rushton P."/>
            <person name="Sanderfoot A."/>
            <person name="Schween G."/>
            <person name="Shiu S.-H."/>
            <person name="Stueber K."/>
            <person name="Theodoulou F.L."/>
            <person name="Tu H."/>
            <person name="Van de Peer Y."/>
            <person name="Verrier P.J."/>
            <person name="Waters E."/>
            <person name="Wood A."/>
            <person name="Yang L."/>
            <person name="Cove D."/>
            <person name="Cuming A."/>
            <person name="Hasebe M."/>
            <person name="Lucas S."/>
            <person name="Mishler D.B."/>
            <person name="Reski R."/>
            <person name="Grigoriev I."/>
            <person name="Quatrano R.S."/>
            <person name="Boore J.L."/>
        </authorList>
    </citation>
    <scope>NUCLEOTIDE SEQUENCE [LARGE SCALE GENOMIC DNA]</scope>
    <source>
        <strain evidence="9 10">cv. Gransden 2004</strain>
    </source>
</reference>
<dbReference type="PANTHER" id="PTHR47666:SF1">
    <property type="entry name" value="PROTEIN VASCULAR ASSOCIATED DEATH 1, CHLOROPLASTIC"/>
    <property type="match status" value="1"/>
</dbReference>
<proteinExistence type="predicted"/>
<dbReference type="GO" id="GO:0016020">
    <property type="term" value="C:membrane"/>
    <property type="evidence" value="ECO:0007669"/>
    <property type="project" value="UniProtKB-SubCell"/>
</dbReference>
<dbReference type="FunCoup" id="A0A2K1K4L5">
    <property type="interactions" value="1196"/>
</dbReference>
<dbReference type="InterPro" id="IPR011993">
    <property type="entry name" value="PH-like_dom_sf"/>
</dbReference>
<feature type="region of interest" description="Disordered" evidence="5">
    <location>
        <begin position="426"/>
        <end position="462"/>
    </location>
</feature>
<dbReference type="OMA" id="MYMVEAR"/>
<keyword evidence="10" id="KW-1185">Reference proteome</keyword>
<dbReference type="PaxDb" id="3218-PP1S131_152V6.1"/>
<dbReference type="Pfam" id="PF16016">
    <property type="entry name" value="VASt"/>
    <property type="match status" value="1"/>
</dbReference>
<dbReference type="FunFam" id="2.30.29.30:FF:000008">
    <property type="entry name" value="GRAM domain containing 1B"/>
    <property type="match status" value="1"/>
</dbReference>
<protein>
    <recommendedName>
        <fullName evidence="7">VASt domain-containing protein</fullName>
    </recommendedName>
</protein>
<evidence type="ECO:0000313" key="8">
    <source>
        <dbReference type="EMBL" id="PNR48710.1"/>
    </source>
</evidence>
<feature type="transmembrane region" description="Helical" evidence="6">
    <location>
        <begin position="532"/>
        <end position="555"/>
    </location>
</feature>
<keyword evidence="3 6" id="KW-1133">Transmembrane helix</keyword>
<dbReference type="Pfam" id="PF02893">
    <property type="entry name" value="GRAM"/>
    <property type="match status" value="1"/>
</dbReference>
<dbReference type="Proteomes" id="UP000006727">
    <property type="component" value="Chromosome 9"/>
</dbReference>
<evidence type="ECO:0000256" key="2">
    <source>
        <dbReference type="ARBA" id="ARBA00022692"/>
    </source>
</evidence>
<dbReference type="EnsemblPlants" id="Pp3c9_25660V3.3">
    <property type="protein sequence ID" value="Pp3c9_25660V3.3"/>
    <property type="gene ID" value="Pp3c9_25660"/>
</dbReference>
<feature type="domain" description="VASt" evidence="7">
    <location>
        <begin position="252"/>
        <end position="424"/>
    </location>
</feature>
<keyword evidence="2 6" id="KW-0812">Transmembrane</keyword>
<dbReference type="GO" id="GO:0043069">
    <property type="term" value="P:negative regulation of programmed cell death"/>
    <property type="evidence" value="ECO:0000318"/>
    <property type="project" value="GO_Central"/>
</dbReference>
<dbReference type="InterPro" id="IPR031968">
    <property type="entry name" value="VASt"/>
</dbReference>
<dbReference type="EMBL" id="ABEU02000009">
    <property type="protein sequence ID" value="PNR48710.1"/>
    <property type="molecule type" value="Genomic_DNA"/>
</dbReference>
<dbReference type="InterPro" id="IPR004182">
    <property type="entry name" value="GRAM"/>
</dbReference>
<dbReference type="KEGG" id="ppp:112286953"/>
<reference evidence="9" key="3">
    <citation type="submission" date="2020-12" db="UniProtKB">
        <authorList>
            <consortium name="EnsemblPlants"/>
        </authorList>
    </citation>
    <scope>IDENTIFICATION</scope>
</reference>
<sequence length="650" mass="73850">MATTKDGAQLLEDEVALQKTLKSEEYRKLFYLPAEELLIADFNCALQKKILLQGHMYLFEHYVCFYSNILGYEKKKVIPLKDVTCVRKARTVSVFPNAIEIVSWGKKHFFASFLSRDEAFRLIIDGWVQHSSYAKLFLDSQGSLATLATSPQVRTSGAERGAASQNALQSPLLITRIDVGGNYESRVNEMAANIAASAEIIDHGPSNAMNEQDEGHHLLEDEGTTSSSGSVGLQQSPVWEVDDSEAPPLKDSYKTVVESEFPVDVEEFFQLFFSDEGIGFAKDFHTKCGDDDFRCTQWAKHRHFGHARDISFRHPINFYFGPKSTYCHEAQRFRVYRNNHLVLETSQQMTDIPYGDYFKVEVRWDVERFIDNGQFHSLVRVSLDVTFSKKTMWKSKIEQGTYDESKEAYTTWIQLARDVVGGMKSSTSKHLQGIDSTDSITGHEVPAAECSRSDEPLERANGPSETYQELHDADSLHTCSANRISDSQEELDWRSQLKWTMKASSAIQNALEISQRGWQMLAASDRRKHIKLVLFILAAVLIFSMQIGMIVTLIWPPSIKPAPIAHHVSDGINPGSCWGRSEMDETLGWMERRVRYIKEEIAMTELRLQDLHQHLSVLKNHADQFQNHLSQASLVCRTEPHSNSLYSRAE</sequence>
<evidence type="ECO:0000313" key="10">
    <source>
        <dbReference type="Proteomes" id="UP000006727"/>
    </source>
</evidence>
<dbReference type="Gene3D" id="2.30.29.30">
    <property type="entry name" value="Pleckstrin-homology domain (PH domain)/Phosphotyrosine-binding domain (PTB)"/>
    <property type="match status" value="1"/>
</dbReference>
<dbReference type="CDD" id="cd13220">
    <property type="entry name" value="PH-GRAM_GRAMDC"/>
    <property type="match status" value="1"/>
</dbReference>
<organism evidence="8">
    <name type="scientific">Physcomitrium patens</name>
    <name type="common">Spreading-leaved earth moss</name>
    <name type="synonym">Physcomitrella patens</name>
    <dbReference type="NCBI Taxonomy" id="3218"/>
    <lineage>
        <taxon>Eukaryota</taxon>
        <taxon>Viridiplantae</taxon>
        <taxon>Streptophyta</taxon>
        <taxon>Embryophyta</taxon>
        <taxon>Bryophyta</taxon>
        <taxon>Bryophytina</taxon>
        <taxon>Bryopsida</taxon>
        <taxon>Funariidae</taxon>
        <taxon>Funariales</taxon>
        <taxon>Funariaceae</taxon>
        <taxon>Physcomitrium</taxon>
    </lineage>
</organism>
<evidence type="ECO:0000256" key="5">
    <source>
        <dbReference type="SAM" id="MobiDB-lite"/>
    </source>
</evidence>
<keyword evidence="4 6" id="KW-0472">Membrane</keyword>
<evidence type="ECO:0000259" key="7">
    <source>
        <dbReference type="PROSITE" id="PS51778"/>
    </source>
</evidence>
<name>A0A2K1K4L5_PHYPA</name>
<dbReference type="Gramene" id="Pp3c9_25660V3.3">
    <property type="protein sequence ID" value="Pp3c9_25660V3.3"/>
    <property type="gene ID" value="Pp3c9_25660"/>
</dbReference>
<evidence type="ECO:0000256" key="1">
    <source>
        <dbReference type="ARBA" id="ARBA00004167"/>
    </source>
</evidence>
<dbReference type="SMART" id="SM00568">
    <property type="entry name" value="GRAM"/>
    <property type="match status" value="1"/>
</dbReference>
<gene>
    <name evidence="9" type="primary">LOC112286953</name>
    <name evidence="8" type="ORF">PHYPA_013187</name>
</gene>
<comment type="subcellular location">
    <subcellularLocation>
        <location evidence="1">Membrane</location>
        <topology evidence="1">Single-pass membrane protein</topology>
    </subcellularLocation>
</comment>
<evidence type="ECO:0000313" key="9">
    <source>
        <dbReference type="EnsemblPlants" id="Pp3c9_25660V3.1"/>
    </source>
</evidence>
<dbReference type="PROSITE" id="PS51778">
    <property type="entry name" value="VAST"/>
    <property type="match status" value="1"/>
</dbReference>
<evidence type="ECO:0000256" key="3">
    <source>
        <dbReference type="ARBA" id="ARBA00022989"/>
    </source>
</evidence>
<dbReference type="EnsemblPlants" id="Pp3c9_25660V3.1">
    <property type="protein sequence ID" value="Pp3c9_25660V3.1"/>
    <property type="gene ID" value="Pp3c9_25660"/>
</dbReference>
<dbReference type="RefSeq" id="XP_024385201.1">
    <property type="nucleotide sequence ID" value="XM_024529433.2"/>
</dbReference>
<dbReference type="Gramene" id="Pp3c9_25660V3.1">
    <property type="protein sequence ID" value="Pp3c9_25660V3.1"/>
    <property type="gene ID" value="Pp3c9_25660"/>
</dbReference>
<evidence type="ECO:0000256" key="4">
    <source>
        <dbReference type="ARBA" id="ARBA00023136"/>
    </source>
</evidence>
<dbReference type="AlphaFoldDB" id="A0A2K1K4L5"/>
<dbReference type="PANTHER" id="PTHR47666">
    <property type="entry name" value="PROTEIN VASCULAR ASSOCIATED DEATH 1, CHLOROPLASTIC"/>
    <property type="match status" value="1"/>
</dbReference>
<dbReference type="GeneID" id="112286953"/>
<feature type="compositionally biased region" description="Polar residues" evidence="5">
    <location>
        <begin position="426"/>
        <end position="440"/>
    </location>
</feature>
<accession>A0A2K1K4L5</accession>
<dbReference type="STRING" id="3218.A0A2K1K4L5"/>
<reference evidence="8 10" key="2">
    <citation type="journal article" date="2018" name="Plant J.">
        <title>The Physcomitrella patens chromosome-scale assembly reveals moss genome structure and evolution.</title>
        <authorList>
            <person name="Lang D."/>
            <person name="Ullrich K.K."/>
            <person name="Murat F."/>
            <person name="Fuchs J."/>
            <person name="Jenkins J."/>
            <person name="Haas F.B."/>
            <person name="Piednoel M."/>
            <person name="Gundlach H."/>
            <person name="Van Bel M."/>
            <person name="Meyberg R."/>
            <person name="Vives C."/>
            <person name="Morata J."/>
            <person name="Symeonidi A."/>
            <person name="Hiss M."/>
            <person name="Muchero W."/>
            <person name="Kamisugi Y."/>
            <person name="Saleh O."/>
            <person name="Blanc G."/>
            <person name="Decker E.L."/>
            <person name="van Gessel N."/>
            <person name="Grimwood J."/>
            <person name="Hayes R.D."/>
            <person name="Graham S.W."/>
            <person name="Gunter L.E."/>
            <person name="McDaniel S.F."/>
            <person name="Hoernstein S.N.W."/>
            <person name="Larsson A."/>
            <person name="Li F.W."/>
            <person name="Perroud P.F."/>
            <person name="Phillips J."/>
            <person name="Ranjan P."/>
            <person name="Rokshar D.S."/>
            <person name="Rothfels C.J."/>
            <person name="Schneider L."/>
            <person name="Shu S."/>
            <person name="Stevenson D.W."/>
            <person name="Thummler F."/>
            <person name="Tillich M."/>
            <person name="Villarreal Aguilar J.C."/>
            <person name="Widiez T."/>
            <person name="Wong G.K."/>
            <person name="Wymore A."/>
            <person name="Zhang Y."/>
            <person name="Zimmer A.D."/>
            <person name="Quatrano R.S."/>
            <person name="Mayer K.F.X."/>
            <person name="Goodstein D."/>
            <person name="Casacuberta J.M."/>
            <person name="Vandepoele K."/>
            <person name="Reski R."/>
            <person name="Cuming A.C."/>
            <person name="Tuskan G.A."/>
            <person name="Maumus F."/>
            <person name="Salse J."/>
            <person name="Schmutz J."/>
            <person name="Rensing S.A."/>
        </authorList>
    </citation>
    <scope>NUCLEOTIDE SEQUENCE [LARGE SCALE GENOMIC DNA]</scope>
    <source>
        <strain evidence="9 10">cv. Gransden 2004</strain>
    </source>
</reference>
<evidence type="ECO:0000256" key="6">
    <source>
        <dbReference type="SAM" id="Phobius"/>
    </source>
</evidence>